<evidence type="ECO:0000256" key="1">
    <source>
        <dbReference type="ARBA" id="ARBA00000085"/>
    </source>
</evidence>
<organism evidence="12 13">
    <name type="scientific">Fimbriiglobus ruber</name>
    <dbReference type="NCBI Taxonomy" id="1908690"/>
    <lineage>
        <taxon>Bacteria</taxon>
        <taxon>Pseudomonadati</taxon>
        <taxon>Planctomycetota</taxon>
        <taxon>Planctomycetia</taxon>
        <taxon>Gemmatales</taxon>
        <taxon>Gemmataceae</taxon>
        <taxon>Fimbriiglobus</taxon>
    </lineage>
</organism>
<keyword evidence="5" id="KW-0547">Nucleotide-binding</keyword>
<dbReference type="GO" id="GO:0006355">
    <property type="term" value="P:regulation of DNA-templated transcription"/>
    <property type="evidence" value="ECO:0007669"/>
    <property type="project" value="InterPro"/>
</dbReference>
<evidence type="ECO:0000256" key="5">
    <source>
        <dbReference type="ARBA" id="ARBA00022741"/>
    </source>
</evidence>
<dbReference type="InterPro" id="IPR003661">
    <property type="entry name" value="HisK_dim/P_dom"/>
</dbReference>
<gene>
    <name evidence="12" type="ORF">FRUB_10120</name>
</gene>
<dbReference type="SUPFAM" id="SSF55874">
    <property type="entry name" value="ATPase domain of HSP90 chaperone/DNA topoisomerase II/histidine kinase"/>
    <property type="match status" value="1"/>
</dbReference>
<dbReference type="SMART" id="SM00388">
    <property type="entry name" value="HisKA"/>
    <property type="match status" value="1"/>
</dbReference>
<dbReference type="Gene3D" id="1.10.287.130">
    <property type="match status" value="1"/>
</dbReference>
<evidence type="ECO:0000256" key="4">
    <source>
        <dbReference type="ARBA" id="ARBA00022679"/>
    </source>
</evidence>
<dbReference type="InterPro" id="IPR035965">
    <property type="entry name" value="PAS-like_dom_sf"/>
</dbReference>
<sequence>MVGTVFYVGVSVIGIVLSEQVRAARLRAESQADLLRVEITEHELTQEQLRRAKIRLEQRAEERVSELFHATIQIQGEGTARQEAEAKVLRLAAIVASSEDAIIGKDLTSLITDWNTGAEHLFGYTSAEVVGSPATLLALPDATDETVGIVEQLLRGEDVPPYETIRLRKDGREVPVSVRISPILVAGCVVGLSSINRDLTHSKQLAEQLRQAQKMETIGQLAGGVAHDFNNILTIMNGYAEILFEGTQPSDPSRDMLQQICDAGTRAAALTHQLLAFSRKQVLQPRVLNLNETVKSTEKLLRRLIGEDVRLATVMSPNIKPVKVDAGQMEQVILNLSINARDAMPHGGVLTIETSDVALGESYAQMHPEVWPGQYTLLTVSDTGTGMDATTKAHIFEPFFTTKGVGYGTGLSPISTAVN</sequence>
<dbReference type="EMBL" id="NIDE01000020">
    <property type="protein sequence ID" value="OWK34149.1"/>
    <property type="molecule type" value="Genomic_DNA"/>
</dbReference>
<feature type="domain" description="Histidine kinase" evidence="9">
    <location>
        <begin position="224"/>
        <end position="419"/>
    </location>
</feature>
<dbReference type="PROSITE" id="PS50113">
    <property type="entry name" value="PAC"/>
    <property type="match status" value="1"/>
</dbReference>
<keyword evidence="13" id="KW-1185">Reference proteome</keyword>
<feature type="domain" description="PAC" evidence="11">
    <location>
        <begin position="160"/>
        <end position="211"/>
    </location>
</feature>
<dbReference type="InterPro" id="IPR013767">
    <property type="entry name" value="PAS_fold"/>
</dbReference>
<keyword evidence="4" id="KW-0808">Transferase</keyword>
<dbReference type="PROSITE" id="PS50109">
    <property type="entry name" value="HIS_KIN"/>
    <property type="match status" value="1"/>
</dbReference>
<feature type="domain" description="PAS" evidence="10">
    <location>
        <begin position="87"/>
        <end position="157"/>
    </location>
</feature>
<dbReference type="PROSITE" id="PS50112">
    <property type="entry name" value="PAS"/>
    <property type="match status" value="1"/>
</dbReference>
<evidence type="ECO:0000256" key="3">
    <source>
        <dbReference type="ARBA" id="ARBA00022553"/>
    </source>
</evidence>
<dbReference type="SUPFAM" id="SSF55785">
    <property type="entry name" value="PYP-like sensor domain (PAS domain)"/>
    <property type="match status" value="1"/>
</dbReference>
<evidence type="ECO:0000313" key="12">
    <source>
        <dbReference type="EMBL" id="OWK34149.1"/>
    </source>
</evidence>
<dbReference type="Gene3D" id="3.30.450.20">
    <property type="entry name" value="PAS domain"/>
    <property type="match status" value="1"/>
</dbReference>
<dbReference type="SMART" id="SM00091">
    <property type="entry name" value="PAS"/>
    <property type="match status" value="1"/>
</dbReference>
<dbReference type="InterPro" id="IPR005467">
    <property type="entry name" value="His_kinase_dom"/>
</dbReference>
<dbReference type="EC" id="2.7.13.3" evidence="2"/>
<keyword evidence="3" id="KW-0597">Phosphoprotein</keyword>
<keyword evidence="8" id="KW-0902">Two-component regulatory system</keyword>
<dbReference type="InterPro" id="IPR004358">
    <property type="entry name" value="Sig_transdc_His_kin-like_C"/>
</dbReference>
<dbReference type="Proteomes" id="UP000214646">
    <property type="component" value="Unassembled WGS sequence"/>
</dbReference>
<dbReference type="PANTHER" id="PTHR43065">
    <property type="entry name" value="SENSOR HISTIDINE KINASE"/>
    <property type="match status" value="1"/>
</dbReference>
<evidence type="ECO:0000256" key="2">
    <source>
        <dbReference type="ARBA" id="ARBA00012438"/>
    </source>
</evidence>
<evidence type="ECO:0000313" key="13">
    <source>
        <dbReference type="Proteomes" id="UP000214646"/>
    </source>
</evidence>
<reference evidence="13" key="1">
    <citation type="submission" date="2017-06" db="EMBL/GenBank/DDBJ databases">
        <title>Genome analysis of Fimbriiglobus ruber SP5, the first member of the order Planctomycetales with confirmed chitinolytic capability.</title>
        <authorList>
            <person name="Ravin N.V."/>
            <person name="Rakitin A.L."/>
            <person name="Ivanova A.A."/>
            <person name="Beletsky A.V."/>
            <person name="Kulichevskaya I.S."/>
            <person name="Mardanov A.V."/>
            <person name="Dedysh S.N."/>
        </authorList>
    </citation>
    <scope>NUCLEOTIDE SEQUENCE [LARGE SCALE GENOMIC DNA]</scope>
    <source>
        <strain evidence="13">SP5</strain>
    </source>
</reference>
<evidence type="ECO:0000256" key="8">
    <source>
        <dbReference type="ARBA" id="ARBA00023012"/>
    </source>
</evidence>
<dbReference type="Pfam" id="PF00989">
    <property type="entry name" value="PAS"/>
    <property type="match status" value="1"/>
</dbReference>
<comment type="caution">
    <text evidence="12">The sequence shown here is derived from an EMBL/GenBank/DDBJ whole genome shotgun (WGS) entry which is preliminary data.</text>
</comment>
<dbReference type="SMART" id="SM00387">
    <property type="entry name" value="HATPase_c"/>
    <property type="match status" value="1"/>
</dbReference>
<dbReference type="Gene3D" id="3.30.565.10">
    <property type="entry name" value="Histidine kinase-like ATPase, C-terminal domain"/>
    <property type="match status" value="1"/>
</dbReference>
<dbReference type="Pfam" id="PF00512">
    <property type="entry name" value="HisKA"/>
    <property type="match status" value="1"/>
</dbReference>
<dbReference type="CDD" id="cd00082">
    <property type="entry name" value="HisKA"/>
    <property type="match status" value="1"/>
</dbReference>
<dbReference type="PRINTS" id="PR00344">
    <property type="entry name" value="BCTRLSENSOR"/>
</dbReference>
<dbReference type="GO" id="GO:0005524">
    <property type="term" value="F:ATP binding"/>
    <property type="evidence" value="ECO:0007669"/>
    <property type="project" value="UniProtKB-KW"/>
</dbReference>
<accession>A0A225DAI8</accession>
<protein>
    <recommendedName>
        <fullName evidence="2">histidine kinase</fullName>
        <ecNumber evidence="2">2.7.13.3</ecNumber>
    </recommendedName>
</protein>
<name>A0A225DAI8_9BACT</name>
<dbReference type="NCBIfam" id="TIGR00229">
    <property type="entry name" value="sensory_box"/>
    <property type="match status" value="1"/>
</dbReference>
<dbReference type="SUPFAM" id="SSF47384">
    <property type="entry name" value="Homodimeric domain of signal transducing histidine kinase"/>
    <property type="match status" value="1"/>
</dbReference>
<keyword evidence="7" id="KW-0067">ATP-binding</keyword>
<evidence type="ECO:0000259" key="11">
    <source>
        <dbReference type="PROSITE" id="PS50113"/>
    </source>
</evidence>
<dbReference type="InterPro" id="IPR000700">
    <property type="entry name" value="PAS-assoc_C"/>
</dbReference>
<dbReference type="InterPro" id="IPR036097">
    <property type="entry name" value="HisK_dim/P_sf"/>
</dbReference>
<dbReference type="AlphaFoldDB" id="A0A225DAI8"/>
<dbReference type="GO" id="GO:0000155">
    <property type="term" value="F:phosphorelay sensor kinase activity"/>
    <property type="evidence" value="ECO:0007669"/>
    <property type="project" value="InterPro"/>
</dbReference>
<evidence type="ECO:0000256" key="6">
    <source>
        <dbReference type="ARBA" id="ARBA00022777"/>
    </source>
</evidence>
<keyword evidence="6 12" id="KW-0418">Kinase</keyword>
<dbReference type="Pfam" id="PF02518">
    <property type="entry name" value="HATPase_c"/>
    <property type="match status" value="1"/>
</dbReference>
<dbReference type="InterPro" id="IPR003594">
    <property type="entry name" value="HATPase_dom"/>
</dbReference>
<evidence type="ECO:0000259" key="10">
    <source>
        <dbReference type="PROSITE" id="PS50112"/>
    </source>
</evidence>
<proteinExistence type="predicted"/>
<dbReference type="PANTHER" id="PTHR43065:SF42">
    <property type="entry name" value="TWO-COMPONENT SENSOR PPRA"/>
    <property type="match status" value="1"/>
</dbReference>
<comment type="catalytic activity">
    <reaction evidence="1">
        <text>ATP + protein L-histidine = ADP + protein N-phospho-L-histidine.</text>
        <dbReference type="EC" id="2.7.13.3"/>
    </reaction>
</comment>
<evidence type="ECO:0000259" key="9">
    <source>
        <dbReference type="PROSITE" id="PS50109"/>
    </source>
</evidence>
<dbReference type="InterPro" id="IPR000014">
    <property type="entry name" value="PAS"/>
</dbReference>
<dbReference type="InterPro" id="IPR036890">
    <property type="entry name" value="HATPase_C_sf"/>
</dbReference>
<dbReference type="CDD" id="cd00130">
    <property type="entry name" value="PAS"/>
    <property type="match status" value="1"/>
</dbReference>
<evidence type="ECO:0000256" key="7">
    <source>
        <dbReference type="ARBA" id="ARBA00022840"/>
    </source>
</evidence>